<dbReference type="InterPro" id="IPR050555">
    <property type="entry name" value="Bact_Solute-Bind_Prot2"/>
</dbReference>
<sequence>MRKTIVVLLAAICAVLLYFTSASAYKVFRADWRLPQTPLQESAEYRLVLITQELETPFWDRVGAGAREEAAKHGAMLEIWGSYSNDADEFLKKLEIAIHSRMDGIIVQGLDTDAFKELVKYKAASYGIPVITVANDVPDSLRRTYVGSDQFEAGRTIARQLAADMGQEGTVILLRDNGNAYYQEQRLDGIRSILEAYPGIELQYAETQGSREQVIAAMQDLMNHSPDVQAFIAANANLTAAMVQEIGRRSRVKPYHIYSFDDSPDTLTLLREGLIDGIIEQSPEEMGRISTALMIDWLEGRQIPLKTSGYHTEIRLRKAEDAP</sequence>
<evidence type="ECO:0000313" key="5">
    <source>
        <dbReference type="Proteomes" id="UP000681526"/>
    </source>
</evidence>
<comment type="similarity">
    <text evidence="2">Belongs to the bacterial solute-binding protein 2 family.</text>
</comment>
<name>A0ABN7SA93_THEXY</name>
<dbReference type="SUPFAM" id="SSF53822">
    <property type="entry name" value="Periplasmic binding protein-like I"/>
    <property type="match status" value="1"/>
</dbReference>
<evidence type="ECO:0000313" key="4">
    <source>
        <dbReference type="EMBL" id="CAG5092842.1"/>
    </source>
</evidence>
<dbReference type="RefSeq" id="WP_213486735.1">
    <property type="nucleotide sequence ID" value="NZ_CAJRAY010000097.1"/>
</dbReference>
<reference evidence="4 5" key="1">
    <citation type="submission" date="2021-04" db="EMBL/GenBank/DDBJ databases">
        <authorList>
            <person name="Rakotoarivonina H."/>
        </authorList>
    </citation>
    <scope>NUCLEOTIDE SEQUENCE [LARGE SCALE GENOMIC DNA]</scope>
    <source>
        <strain evidence="4 5">XE</strain>
    </source>
</reference>
<dbReference type="EMBL" id="CAJRAY010000097">
    <property type="protein sequence ID" value="CAG5092842.1"/>
    <property type="molecule type" value="Genomic_DNA"/>
</dbReference>
<keyword evidence="4" id="KW-0813">Transport</keyword>
<evidence type="ECO:0000256" key="1">
    <source>
        <dbReference type="ARBA" id="ARBA00004196"/>
    </source>
</evidence>
<evidence type="ECO:0000259" key="3">
    <source>
        <dbReference type="Pfam" id="PF13407"/>
    </source>
</evidence>
<dbReference type="Pfam" id="PF13407">
    <property type="entry name" value="Peripla_BP_4"/>
    <property type="match status" value="1"/>
</dbReference>
<dbReference type="PANTHER" id="PTHR30036:SF7">
    <property type="entry name" value="ABC TRANSPORTER PERIPLASMIC-BINDING PROTEIN YPHF"/>
    <property type="match status" value="1"/>
</dbReference>
<dbReference type="InterPro" id="IPR025997">
    <property type="entry name" value="SBP_2_dom"/>
</dbReference>
<feature type="domain" description="Periplasmic binding protein" evidence="3">
    <location>
        <begin position="49"/>
        <end position="301"/>
    </location>
</feature>
<dbReference type="PANTHER" id="PTHR30036">
    <property type="entry name" value="D-XYLOSE-BINDING PERIPLASMIC PROTEIN"/>
    <property type="match status" value="1"/>
</dbReference>
<evidence type="ECO:0000256" key="2">
    <source>
        <dbReference type="ARBA" id="ARBA00007639"/>
    </source>
</evidence>
<accession>A0ABN7SA93</accession>
<dbReference type="Gene3D" id="3.40.50.2300">
    <property type="match status" value="2"/>
</dbReference>
<organism evidence="4 5">
    <name type="scientific">Thermobacillus xylanilyticus</name>
    <dbReference type="NCBI Taxonomy" id="76633"/>
    <lineage>
        <taxon>Bacteria</taxon>
        <taxon>Bacillati</taxon>
        <taxon>Bacillota</taxon>
        <taxon>Bacilli</taxon>
        <taxon>Bacillales</taxon>
        <taxon>Paenibacillaceae</taxon>
        <taxon>Thermobacillus</taxon>
    </lineage>
</organism>
<keyword evidence="4" id="KW-0762">Sugar transport</keyword>
<dbReference type="InterPro" id="IPR028082">
    <property type="entry name" value="Peripla_BP_I"/>
</dbReference>
<comment type="subcellular location">
    <subcellularLocation>
        <location evidence="1">Cell envelope</location>
    </subcellularLocation>
</comment>
<comment type="caution">
    <text evidence="4">The sequence shown here is derived from an EMBL/GenBank/DDBJ whole genome shotgun (WGS) entry which is preliminary data.</text>
</comment>
<gene>
    <name evidence="4" type="primary">txxe 3605-rbsB</name>
    <name evidence="4" type="ORF">TXXE_18895</name>
</gene>
<keyword evidence="5" id="KW-1185">Reference proteome</keyword>
<proteinExistence type="inferred from homology"/>
<protein>
    <submittedName>
        <fullName evidence="4">ABC-type sugar transport system, periplasmic component</fullName>
    </submittedName>
</protein>
<dbReference type="Proteomes" id="UP000681526">
    <property type="component" value="Unassembled WGS sequence"/>
</dbReference>